<protein>
    <submittedName>
        <fullName evidence="2">Uncharacterized protein</fullName>
    </submittedName>
</protein>
<comment type="caution">
    <text evidence="2">The sequence shown here is derived from an EMBL/GenBank/DDBJ whole genome shotgun (WGS) entry which is preliminary data.</text>
</comment>
<evidence type="ECO:0000313" key="3">
    <source>
        <dbReference type="Proteomes" id="UP001164929"/>
    </source>
</evidence>
<accession>A0AAD6REK2</accession>
<feature type="region of interest" description="Disordered" evidence="1">
    <location>
        <begin position="29"/>
        <end position="48"/>
    </location>
</feature>
<proteinExistence type="predicted"/>
<dbReference type="Proteomes" id="UP001164929">
    <property type="component" value="Chromosome 2"/>
</dbReference>
<evidence type="ECO:0000313" key="2">
    <source>
        <dbReference type="EMBL" id="KAJ7007439.1"/>
    </source>
</evidence>
<gene>
    <name evidence="2" type="ORF">NC653_006467</name>
</gene>
<name>A0AAD6REK2_9ROSI</name>
<reference evidence="2" key="1">
    <citation type="journal article" date="2023" name="Mol. Ecol. Resour.">
        <title>Chromosome-level genome assembly of a triploid poplar Populus alba 'Berolinensis'.</title>
        <authorList>
            <person name="Chen S."/>
            <person name="Yu Y."/>
            <person name="Wang X."/>
            <person name="Wang S."/>
            <person name="Zhang T."/>
            <person name="Zhou Y."/>
            <person name="He R."/>
            <person name="Meng N."/>
            <person name="Wang Y."/>
            <person name="Liu W."/>
            <person name="Liu Z."/>
            <person name="Liu J."/>
            <person name="Guo Q."/>
            <person name="Huang H."/>
            <person name="Sederoff R.R."/>
            <person name="Wang G."/>
            <person name="Qu G."/>
            <person name="Chen S."/>
        </authorList>
    </citation>
    <scope>NUCLEOTIDE SEQUENCE</scope>
    <source>
        <strain evidence="2">SC-2020</strain>
    </source>
</reference>
<evidence type="ECO:0000256" key="1">
    <source>
        <dbReference type="SAM" id="MobiDB-lite"/>
    </source>
</evidence>
<dbReference type="EMBL" id="JAQIZT010000002">
    <property type="protein sequence ID" value="KAJ7007439.1"/>
    <property type="molecule type" value="Genomic_DNA"/>
</dbReference>
<dbReference type="AlphaFoldDB" id="A0AAD6REK2"/>
<organism evidence="2 3">
    <name type="scientific">Populus alba x Populus x berolinensis</name>
    <dbReference type="NCBI Taxonomy" id="444605"/>
    <lineage>
        <taxon>Eukaryota</taxon>
        <taxon>Viridiplantae</taxon>
        <taxon>Streptophyta</taxon>
        <taxon>Embryophyta</taxon>
        <taxon>Tracheophyta</taxon>
        <taxon>Spermatophyta</taxon>
        <taxon>Magnoliopsida</taxon>
        <taxon>eudicotyledons</taxon>
        <taxon>Gunneridae</taxon>
        <taxon>Pentapetalae</taxon>
        <taxon>rosids</taxon>
        <taxon>fabids</taxon>
        <taxon>Malpighiales</taxon>
        <taxon>Salicaceae</taxon>
        <taxon>Saliceae</taxon>
        <taxon>Populus</taxon>
    </lineage>
</organism>
<sequence>MKEKVKKREYESILIRRIACWKRGEVPRKLHQSRGKMGGPTSFYCIDQ</sequence>
<keyword evidence="3" id="KW-1185">Reference proteome</keyword>